<dbReference type="GO" id="GO:0019877">
    <property type="term" value="P:diaminopimelate biosynthetic process"/>
    <property type="evidence" value="ECO:0007669"/>
    <property type="project" value="UniProtKB-KW"/>
</dbReference>
<dbReference type="Proteomes" id="UP000261212">
    <property type="component" value="Unassembled WGS sequence"/>
</dbReference>
<name>A0A3E3E0N0_9FIRM</name>
<keyword evidence="10" id="KW-0220">Diaminopimelate biosynthesis</keyword>
<accession>A0A3E3E0N0</accession>
<dbReference type="InterPro" id="IPR054352">
    <property type="entry name" value="ACT_Aspartokinase"/>
</dbReference>
<evidence type="ECO:0000256" key="2">
    <source>
        <dbReference type="ARBA" id="ARBA00004986"/>
    </source>
</evidence>
<evidence type="ECO:0000256" key="11">
    <source>
        <dbReference type="ARBA" id="ARBA00023154"/>
    </source>
</evidence>
<feature type="domain" description="ACT" evidence="13">
    <location>
        <begin position="22"/>
        <end position="105"/>
    </location>
</feature>
<reference evidence="14 15" key="1">
    <citation type="submission" date="2018-08" db="EMBL/GenBank/DDBJ databases">
        <title>A genome reference for cultivated species of the human gut microbiota.</title>
        <authorList>
            <person name="Zou Y."/>
            <person name="Xue W."/>
            <person name="Luo G."/>
        </authorList>
    </citation>
    <scope>NUCLEOTIDE SEQUENCE [LARGE SCALE GENOMIC DNA]</scope>
    <source>
        <strain evidence="14 15">AM25-6</strain>
    </source>
</reference>
<keyword evidence="8" id="KW-0418">Kinase</keyword>
<dbReference type="SUPFAM" id="SSF55021">
    <property type="entry name" value="ACT-like"/>
    <property type="match status" value="2"/>
</dbReference>
<organism evidence="14 15">
    <name type="scientific">Anaerofustis stercorihominis</name>
    <dbReference type="NCBI Taxonomy" id="214853"/>
    <lineage>
        <taxon>Bacteria</taxon>
        <taxon>Bacillati</taxon>
        <taxon>Bacillota</taxon>
        <taxon>Clostridia</taxon>
        <taxon>Eubacteriales</taxon>
        <taxon>Eubacteriaceae</taxon>
        <taxon>Anaerofustis</taxon>
    </lineage>
</organism>
<evidence type="ECO:0000313" key="14">
    <source>
        <dbReference type="EMBL" id="RGD75033.1"/>
    </source>
</evidence>
<dbReference type="FunFam" id="3.30.2130.10:FF:000001">
    <property type="entry name" value="Bifunctional aspartokinase/homoserine dehydrogenase"/>
    <property type="match status" value="1"/>
</dbReference>
<keyword evidence="7" id="KW-0547">Nucleotide-binding</keyword>
<dbReference type="Pfam" id="PF22468">
    <property type="entry name" value="ACT_9"/>
    <property type="match status" value="2"/>
</dbReference>
<evidence type="ECO:0000256" key="1">
    <source>
        <dbReference type="ARBA" id="ARBA00003121"/>
    </source>
</evidence>
<dbReference type="PANTHER" id="PTHR21499">
    <property type="entry name" value="ASPARTATE KINASE"/>
    <property type="match status" value="1"/>
</dbReference>
<comment type="catalytic activity">
    <reaction evidence="12">
        <text>L-aspartate + ATP = 4-phospho-L-aspartate + ADP</text>
        <dbReference type="Rhea" id="RHEA:23776"/>
        <dbReference type="ChEBI" id="CHEBI:29991"/>
        <dbReference type="ChEBI" id="CHEBI:30616"/>
        <dbReference type="ChEBI" id="CHEBI:57535"/>
        <dbReference type="ChEBI" id="CHEBI:456216"/>
        <dbReference type="EC" id="2.7.2.4"/>
    </reaction>
</comment>
<evidence type="ECO:0000256" key="3">
    <source>
        <dbReference type="ARBA" id="ARBA00005139"/>
    </source>
</evidence>
<protein>
    <recommendedName>
        <fullName evidence="5">aspartate kinase</fullName>
        <ecNumber evidence="5">2.7.2.4</ecNumber>
    </recommendedName>
</protein>
<comment type="caution">
    <text evidence="14">The sequence shown here is derived from an EMBL/GenBank/DDBJ whole genome shotgun (WGS) entry which is preliminary data.</text>
</comment>
<dbReference type="CDD" id="cd04923">
    <property type="entry name" value="ACT_AK-LysC-DapG-like_2"/>
    <property type="match status" value="1"/>
</dbReference>
<dbReference type="PANTHER" id="PTHR21499:SF3">
    <property type="entry name" value="ASPARTOKINASE"/>
    <property type="match status" value="1"/>
</dbReference>
<comment type="pathway">
    <text evidence="2">Amino-acid biosynthesis; L-methionine biosynthesis via de novo pathway; L-homoserine from L-aspartate: step 1/3.</text>
</comment>
<comment type="pathway">
    <text evidence="3">Amino-acid biosynthesis; L-threonine biosynthesis; L-threonine from L-aspartate: step 1/5.</text>
</comment>
<dbReference type="EC" id="2.7.2.4" evidence="5"/>
<keyword evidence="9" id="KW-0067">ATP-binding</keyword>
<dbReference type="PROSITE" id="PS51671">
    <property type="entry name" value="ACT"/>
    <property type="match status" value="1"/>
</dbReference>
<keyword evidence="6" id="KW-0808">Transferase</keyword>
<evidence type="ECO:0000256" key="4">
    <source>
        <dbReference type="ARBA" id="ARBA00010122"/>
    </source>
</evidence>
<proteinExistence type="inferred from homology"/>
<dbReference type="Gene3D" id="3.30.2130.10">
    <property type="entry name" value="VC0802-like"/>
    <property type="match status" value="1"/>
</dbReference>
<evidence type="ECO:0000256" key="10">
    <source>
        <dbReference type="ARBA" id="ARBA00022915"/>
    </source>
</evidence>
<dbReference type="InterPro" id="IPR002912">
    <property type="entry name" value="ACT_dom"/>
</dbReference>
<dbReference type="GO" id="GO:0009090">
    <property type="term" value="P:homoserine biosynthetic process"/>
    <property type="evidence" value="ECO:0007669"/>
    <property type="project" value="TreeGrafter"/>
</dbReference>
<evidence type="ECO:0000256" key="6">
    <source>
        <dbReference type="ARBA" id="ARBA00022679"/>
    </source>
</evidence>
<evidence type="ECO:0000256" key="7">
    <source>
        <dbReference type="ARBA" id="ARBA00022741"/>
    </source>
</evidence>
<dbReference type="GO" id="GO:0005829">
    <property type="term" value="C:cytosol"/>
    <property type="evidence" value="ECO:0007669"/>
    <property type="project" value="TreeGrafter"/>
</dbReference>
<evidence type="ECO:0000313" key="15">
    <source>
        <dbReference type="Proteomes" id="UP000261212"/>
    </source>
</evidence>
<keyword evidence="11" id="KW-0457">Lysine biosynthesis</keyword>
<evidence type="ECO:0000259" key="13">
    <source>
        <dbReference type="PROSITE" id="PS51671"/>
    </source>
</evidence>
<dbReference type="InterPro" id="IPR045865">
    <property type="entry name" value="ACT-like_dom_sf"/>
</dbReference>
<comment type="function">
    <text evidence="1">Catalyzes the phosphorylation of the beta-carboxyl group of aspartic acid with ATP to yield 4-phospho-L-aspartate, which is involved in the branched biosynthetic pathway leading to the biosynthesis of amino acids threonine, isoleucine and methionine.</text>
</comment>
<evidence type="ECO:0000256" key="5">
    <source>
        <dbReference type="ARBA" id="ARBA00013059"/>
    </source>
</evidence>
<dbReference type="GO" id="GO:0004072">
    <property type="term" value="F:aspartate kinase activity"/>
    <property type="evidence" value="ECO:0007669"/>
    <property type="project" value="UniProtKB-EC"/>
</dbReference>
<dbReference type="UniPathway" id="UPA00050">
    <property type="reaction ID" value="UER00461"/>
</dbReference>
<dbReference type="EMBL" id="QUSM01000002">
    <property type="protein sequence ID" value="RGD75033.1"/>
    <property type="molecule type" value="Genomic_DNA"/>
</dbReference>
<evidence type="ECO:0000256" key="8">
    <source>
        <dbReference type="ARBA" id="ARBA00022777"/>
    </source>
</evidence>
<keyword evidence="11" id="KW-0028">Amino-acid biosynthesis</keyword>
<dbReference type="GO" id="GO:0009088">
    <property type="term" value="P:threonine biosynthetic process"/>
    <property type="evidence" value="ECO:0007669"/>
    <property type="project" value="UniProtKB-UniPathway"/>
</dbReference>
<evidence type="ECO:0000256" key="9">
    <source>
        <dbReference type="ARBA" id="ARBA00022840"/>
    </source>
</evidence>
<sequence>MRMRKEDSLIKAITIDEDIAKISVMEVPDKPGIAFNLFSSIANEGIKIESITQNVNRSQVNDITFTVPTDEFEKAFKITSDFAIEVGATKVLYDKGVAKLSVIGSGMVASTQVASRVFKALYEKGVNIQMISTSEVKISCVIEKDKAKEALKQIYKEFEVE</sequence>
<dbReference type="UniPathway" id="UPA00051">
    <property type="reaction ID" value="UER00462"/>
</dbReference>
<dbReference type="GO" id="GO:0005524">
    <property type="term" value="F:ATP binding"/>
    <property type="evidence" value="ECO:0007669"/>
    <property type="project" value="UniProtKB-KW"/>
</dbReference>
<dbReference type="GO" id="GO:0009089">
    <property type="term" value="P:lysine biosynthetic process via diaminopimelate"/>
    <property type="evidence" value="ECO:0007669"/>
    <property type="project" value="TreeGrafter"/>
</dbReference>
<gene>
    <name evidence="14" type="ORF">DW687_01550</name>
</gene>
<evidence type="ECO:0000256" key="12">
    <source>
        <dbReference type="ARBA" id="ARBA00047872"/>
    </source>
</evidence>
<dbReference type="AlphaFoldDB" id="A0A3E3E0N0"/>
<dbReference type="CDD" id="cd04913">
    <property type="entry name" value="ACT_AKii-LysC-BS-like_1"/>
    <property type="match status" value="1"/>
</dbReference>
<comment type="similarity">
    <text evidence="4">Belongs to the aspartokinase family.</text>
</comment>